<evidence type="ECO:0000313" key="3">
    <source>
        <dbReference type="EMBL" id="KAK4185495.1"/>
    </source>
</evidence>
<keyword evidence="2" id="KW-0732">Signal</keyword>
<evidence type="ECO:0008006" key="5">
    <source>
        <dbReference type="Google" id="ProtNLM"/>
    </source>
</evidence>
<sequence length="119" mass="13763">MLGQVLCLNRISGSMAFCLGLCPAFSPKSTSERRRKCKFRALSPPHPRRHQMARWGGWSWLVRANVVRHLIKRKTREDCCLVTTAEQGPKGKKKKKQRKWHNPHVRPSTTHRTSTHVLT</sequence>
<reference evidence="3" key="2">
    <citation type="submission" date="2023-05" db="EMBL/GenBank/DDBJ databases">
        <authorList>
            <consortium name="Lawrence Berkeley National Laboratory"/>
            <person name="Steindorff A."/>
            <person name="Hensen N."/>
            <person name="Bonometti L."/>
            <person name="Westerberg I."/>
            <person name="Brannstrom I.O."/>
            <person name="Guillou S."/>
            <person name="Cros-Aarteil S."/>
            <person name="Calhoun S."/>
            <person name="Haridas S."/>
            <person name="Kuo A."/>
            <person name="Mondo S."/>
            <person name="Pangilinan J."/>
            <person name="Riley R."/>
            <person name="Labutti K."/>
            <person name="Andreopoulos B."/>
            <person name="Lipzen A."/>
            <person name="Chen C."/>
            <person name="Yanf M."/>
            <person name="Daum C."/>
            <person name="Ng V."/>
            <person name="Clum A."/>
            <person name="Ohm R."/>
            <person name="Martin F."/>
            <person name="Silar P."/>
            <person name="Natvig D."/>
            <person name="Lalanne C."/>
            <person name="Gautier V."/>
            <person name="Ament-Velasquez S.L."/>
            <person name="Kruys A."/>
            <person name="Hutchinson M.I."/>
            <person name="Powell A.J."/>
            <person name="Barry K."/>
            <person name="Miller A.N."/>
            <person name="Grigoriev I.V."/>
            <person name="Debuchy R."/>
            <person name="Gladieux P."/>
            <person name="Thoren M.H."/>
            <person name="Johannesson H."/>
        </authorList>
    </citation>
    <scope>NUCLEOTIDE SEQUENCE</scope>
    <source>
        <strain evidence="3">PSN309</strain>
    </source>
</reference>
<evidence type="ECO:0000256" key="1">
    <source>
        <dbReference type="SAM" id="MobiDB-lite"/>
    </source>
</evidence>
<dbReference type="Proteomes" id="UP001302126">
    <property type="component" value="Unassembled WGS sequence"/>
</dbReference>
<dbReference type="AlphaFoldDB" id="A0AAN6WQB3"/>
<feature type="compositionally biased region" description="Basic residues" evidence="1">
    <location>
        <begin position="90"/>
        <end position="104"/>
    </location>
</feature>
<name>A0AAN6WQB3_9PEZI</name>
<comment type="caution">
    <text evidence="3">The sequence shown here is derived from an EMBL/GenBank/DDBJ whole genome shotgun (WGS) entry which is preliminary data.</text>
</comment>
<proteinExistence type="predicted"/>
<keyword evidence="4" id="KW-1185">Reference proteome</keyword>
<feature type="compositionally biased region" description="Polar residues" evidence="1">
    <location>
        <begin position="107"/>
        <end position="119"/>
    </location>
</feature>
<feature type="chain" id="PRO_5042882643" description="Secreted protein" evidence="2">
    <location>
        <begin position="17"/>
        <end position="119"/>
    </location>
</feature>
<gene>
    <name evidence="3" type="ORF">QBC35DRAFT_302575</name>
</gene>
<evidence type="ECO:0000313" key="4">
    <source>
        <dbReference type="Proteomes" id="UP001302126"/>
    </source>
</evidence>
<protein>
    <recommendedName>
        <fullName evidence="5">Secreted protein</fullName>
    </recommendedName>
</protein>
<organism evidence="3 4">
    <name type="scientific">Podospora australis</name>
    <dbReference type="NCBI Taxonomy" id="1536484"/>
    <lineage>
        <taxon>Eukaryota</taxon>
        <taxon>Fungi</taxon>
        <taxon>Dikarya</taxon>
        <taxon>Ascomycota</taxon>
        <taxon>Pezizomycotina</taxon>
        <taxon>Sordariomycetes</taxon>
        <taxon>Sordariomycetidae</taxon>
        <taxon>Sordariales</taxon>
        <taxon>Podosporaceae</taxon>
        <taxon>Podospora</taxon>
    </lineage>
</organism>
<accession>A0AAN6WQB3</accession>
<reference evidence="3" key="1">
    <citation type="journal article" date="2023" name="Mol. Phylogenet. Evol.">
        <title>Genome-scale phylogeny and comparative genomics of the fungal order Sordariales.</title>
        <authorList>
            <person name="Hensen N."/>
            <person name="Bonometti L."/>
            <person name="Westerberg I."/>
            <person name="Brannstrom I.O."/>
            <person name="Guillou S."/>
            <person name="Cros-Aarteil S."/>
            <person name="Calhoun S."/>
            <person name="Haridas S."/>
            <person name="Kuo A."/>
            <person name="Mondo S."/>
            <person name="Pangilinan J."/>
            <person name="Riley R."/>
            <person name="LaButti K."/>
            <person name="Andreopoulos B."/>
            <person name="Lipzen A."/>
            <person name="Chen C."/>
            <person name="Yan M."/>
            <person name="Daum C."/>
            <person name="Ng V."/>
            <person name="Clum A."/>
            <person name="Steindorff A."/>
            <person name="Ohm R.A."/>
            <person name="Martin F."/>
            <person name="Silar P."/>
            <person name="Natvig D.O."/>
            <person name="Lalanne C."/>
            <person name="Gautier V."/>
            <person name="Ament-Velasquez S.L."/>
            <person name="Kruys A."/>
            <person name="Hutchinson M.I."/>
            <person name="Powell A.J."/>
            <person name="Barry K."/>
            <person name="Miller A.N."/>
            <person name="Grigoriev I.V."/>
            <person name="Debuchy R."/>
            <person name="Gladieux P."/>
            <person name="Hiltunen Thoren M."/>
            <person name="Johannesson H."/>
        </authorList>
    </citation>
    <scope>NUCLEOTIDE SEQUENCE</scope>
    <source>
        <strain evidence="3">PSN309</strain>
    </source>
</reference>
<feature type="region of interest" description="Disordered" evidence="1">
    <location>
        <begin position="84"/>
        <end position="119"/>
    </location>
</feature>
<feature type="signal peptide" evidence="2">
    <location>
        <begin position="1"/>
        <end position="16"/>
    </location>
</feature>
<evidence type="ECO:0000256" key="2">
    <source>
        <dbReference type="SAM" id="SignalP"/>
    </source>
</evidence>
<dbReference type="EMBL" id="MU864448">
    <property type="protein sequence ID" value="KAK4185495.1"/>
    <property type="molecule type" value="Genomic_DNA"/>
</dbReference>